<sequence length="658" mass="71626">MISHLMEKVAAGKETDSDVPAVRDYDADRNEYCPTTMVMTDDYNESGETHTSIIGETIYAIADDISHWATNLPDDDEDMLLKIQNFLLPYLLRLLSHCVALLSKAPTQELPSDAILRKEALSIVTVISVPFVGDGRLNSGAFGIGSLLEWILSLNNVDGESTKAVDPLSLSFTITHCRPYPITFDESLYMSSDFITRPVVDWSVPAAQFKAAWSDGISGIGQRMGVRLLNMIRHCVRATAACEEALGGTRELSLLLREICQIVGIDTLATTTRAFFYRRLASPISPSNDSSSISIEPKSPLMPVIERVWAVQEKTRNGTPSSIVGHHVKNKMCLSSAAIILSVIFNRRCEIALSDKACLDTIPVVLSLLDDTTPFNQGVGALIFIAVMSNESANISRTLERFHTTLTHSLRTAVQLCGREDAAILAVLCLAQTKWFEILSRQSLGRTTELARTTTCALSSDGVCVLIREALAHLFDAVRKQTNLGRHDGSDIRIGAALVAGINPLLNLLAELPLAASTEIGRAGLATILPLVGWLGMTLESRSIQIAALCSLLSLMKGAHPIMTRHGTKIMVELFALLHRLDKDINFFKETLATLDDEVSTAVARQVCLYAAAVALVAGGRGAEVVLSHVELENCSDAHVHRCREIRNLLAQLTNASD</sequence>
<evidence type="ECO:0000313" key="2">
    <source>
        <dbReference type="Proteomes" id="UP001516023"/>
    </source>
</evidence>
<dbReference type="Proteomes" id="UP001516023">
    <property type="component" value="Unassembled WGS sequence"/>
</dbReference>
<evidence type="ECO:0000313" key="1">
    <source>
        <dbReference type="EMBL" id="KAL3781455.1"/>
    </source>
</evidence>
<reference evidence="1 2" key="1">
    <citation type="journal article" date="2020" name="G3 (Bethesda)">
        <title>Improved Reference Genome for Cyclotella cryptica CCMP332, a Model for Cell Wall Morphogenesis, Salinity Adaptation, and Lipid Production in Diatoms (Bacillariophyta).</title>
        <authorList>
            <person name="Roberts W.R."/>
            <person name="Downey K.M."/>
            <person name="Ruck E.C."/>
            <person name="Traller J.C."/>
            <person name="Alverson A.J."/>
        </authorList>
    </citation>
    <scope>NUCLEOTIDE SEQUENCE [LARGE SCALE GENOMIC DNA]</scope>
    <source>
        <strain evidence="1 2">CCMP332</strain>
    </source>
</reference>
<accession>A0ABD3P4P9</accession>
<protein>
    <submittedName>
        <fullName evidence="1">Uncharacterized protein</fullName>
    </submittedName>
</protein>
<organism evidence="1 2">
    <name type="scientific">Cyclotella cryptica</name>
    <dbReference type="NCBI Taxonomy" id="29204"/>
    <lineage>
        <taxon>Eukaryota</taxon>
        <taxon>Sar</taxon>
        <taxon>Stramenopiles</taxon>
        <taxon>Ochrophyta</taxon>
        <taxon>Bacillariophyta</taxon>
        <taxon>Coscinodiscophyceae</taxon>
        <taxon>Thalassiosirophycidae</taxon>
        <taxon>Stephanodiscales</taxon>
        <taxon>Stephanodiscaceae</taxon>
        <taxon>Cyclotella</taxon>
    </lineage>
</organism>
<name>A0ABD3P4P9_9STRA</name>
<dbReference type="EMBL" id="JABMIG020000316">
    <property type="protein sequence ID" value="KAL3781455.1"/>
    <property type="molecule type" value="Genomic_DNA"/>
</dbReference>
<comment type="caution">
    <text evidence="1">The sequence shown here is derived from an EMBL/GenBank/DDBJ whole genome shotgun (WGS) entry which is preliminary data.</text>
</comment>
<gene>
    <name evidence="1" type="ORF">HJC23_001490</name>
</gene>
<dbReference type="AlphaFoldDB" id="A0ABD3P4P9"/>
<keyword evidence="2" id="KW-1185">Reference proteome</keyword>
<proteinExistence type="predicted"/>